<evidence type="ECO:0000313" key="2">
    <source>
        <dbReference type="EMBL" id="KNE01543.1"/>
    </source>
</evidence>
<gene>
    <name evidence="2" type="ORF">QG37_01372</name>
</gene>
<feature type="compositionally biased region" description="Basic and acidic residues" evidence="1">
    <location>
        <begin position="694"/>
        <end position="711"/>
    </location>
</feature>
<proteinExistence type="predicted"/>
<sequence length="730" mass="81171">METSKDTDEKQTKKDSKNPFKSKYEMVSSHKKGTDLRDYGEKLPMGSTKTKQPARLSRILEFTNPASALRESSAITMNITDAEFEHDPDGILTSFGRSSGATLRRPRGEKEYPVDERKVETNKDFEGGNTPVSPSIILEKFAGLSEAPHTQNHFIEKDTQLIAFTKSEMAAKSCTFPGFSTQGTWGQCSYSLVNARKRSVTCEEAHKREVEIDGHLKNHRTNGPLKASLEGQNSERQVYHDPGFSCNGVLSDLQTRSAIQLMTTSKPELKEVNNHTYTTKKLCKSIDAEKGHETRSRISSRPSSRKQNSLFNALDHTMSALAELSKDLPEKDNFLNERTVTAHSSSVVETQTLRTSQVTYLKEILHNSSPASPMCSTLVHSVKGHTKVNSLKQIFSDPSPVTTAPSFSNSAARKCSQVEALTHKLLKSSNCTKPFHLAPTPKIVSQIDALNPNKDQKVNQRESKMVHDYTSSDHIQIKKKISELNSFFGAAGVPRPPSKLTSPLTYTENFSRGMLAQTDKDTCRPIAPIIKRSTVAAALSSFKSKSELDNLTFAQKKEFEASKSAKNAKKNGLIEKISILKKKMDKEMNTADNSRKTEKRISEDLVEIEPSTTLHQKTCDMSSAMLRMARKLEAALIAKGNLPFDGPVTPLSNPKRENLILTTRFKTNFEDDDRNAAIKATLDEFTCNRTATKKNGEESKLRKNSHVDEMKSVASTSPPSMLEENDRNTA</sequence>
<feature type="region of interest" description="Disordered" evidence="1">
    <location>
        <begin position="90"/>
        <end position="114"/>
    </location>
</feature>
<organism evidence="2 3">
    <name type="scientific">Candidozyma auris</name>
    <name type="common">Yeast</name>
    <name type="synonym">Candida auris</name>
    <dbReference type="NCBI Taxonomy" id="498019"/>
    <lineage>
        <taxon>Eukaryota</taxon>
        <taxon>Fungi</taxon>
        <taxon>Dikarya</taxon>
        <taxon>Ascomycota</taxon>
        <taxon>Saccharomycotina</taxon>
        <taxon>Pichiomycetes</taxon>
        <taxon>Metschnikowiaceae</taxon>
        <taxon>Candidozyma</taxon>
    </lineage>
</organism>
<feature type="compositionally biased region" description="Basic and acidic residues" evidence="1">
    <location>
        <begin position="32"/>
        <end position="41"/>
    </location>
</feature>
<dbReference type="VEuPathDB" id="FungiDB:CJI96_0003962"/>
<dbReference type="VEuPathDB" id="FungiDB:CJJ07_000248"/>
<dbReference type="VEuPathDB" id="FungiDB:B9J08_005173"/>
<feature type="compositionally biased region" description="Basic and acidic residues" evidence="1">
    <location>
        <begin position="1"/>
        <end position="24"/>
    </location>
</feature>
<accession>A0A0L0P5A8</accession>
<name>A0A0L0P5A8_CANAR</name>
<protein>
    <submittedName>
        <fullName evidence="2">Uncharacterized protein</fullName>
    </submittedName>
</protein>
<dbReference type="EMBL" id="LGST01000009">
    <property type="protein sequence ID" value="KNE01543.1"/>
    <property type="molecule type" value="Genomic_DNA"/>
</dbReference>
<dbReference type="VEuPathDB" id="FungiDB:CJJ09_004180"/>
<reference evidence="3" key="1">
    <citation type="journal article" date="2015" name="BMC Genomics">
        <title>Draft genome of a commonly misdiagnosed multidrug resistant pathogen Candida auris.</title>
        <authorList>
            <person name="Chatterjee S."/>
            <person name="Alampalli S.V."/>
            <person name="Nageshan R.K."/>
            <person name="Chettiar S.T."/>
            <person name="Joshi S."/>
            <person name="Tatu U.S."/>
        </authorList>
    </citation>
    <scope>NUCLEOTIDE SEQUENCE [LARGE SCALE GENOMIC DNA]</scope>
    <source>
        <strain evidence="3">6684</strain>
    </source>
</reference>
<evidence type="ECO:0000313" key="3">
    <source>
        <dbReference type="Proteomes" id="UP000037122"/>
    </source>
</evidence>
<dbReference type="VEuPathDB" id="FungiDB:CJI97_005257"/>
<dbReference type="AlphaFoldDB" id="A0A0L0P5A8"/>
<feature type="region of interest" description="Disordered" evidence="1">
    <location>
        <begin position="1"/>
        <end position="52"/>
    </location>
</feature>
<dbReference type="Proteomes" id="UP000037122">
    <property type="component" value="Unassembled WGS sequence"/>
</dbReference>
<dbReference type="VEuPathDB" id="FungiDB:QG37_01372"/>
<feature type="region of interest" description="Disordered" evidence="1">
    <location>
        <begin position="690"/>
        <end position="730"/>
    </location>
</feature>
<evidence type="ECO:0000256" key="1">
    <source>
        <dbReference type="SAM" id="MobiDB-lite"/>
    </source>
</evidence>
<comment type="caution">
    <text evidence="2">The sequence shown here is derived from an EMBL/GenBank/DDBJ whole genome shotgun (WGS) entry which is preliminary data.</text>
</comment>
<dbReference type="VEuPathDB" id="FungiDB:CJI96_0003963"/>
<feature type="region of interest" description="Disordered" evidence="1">
    <location>
        <begin position="288"/>
        <end position="307"/>
    </location>
</feature>